<name>A0ABY4CBM2_9BACT</name>
<dbReference type="Proteomes" id="UP000830116">
    <property type="component" value="Chromosome"/>
</dbReference>
<evidence type="ECO:0000313" key="1">
    <source>
        <dbReference type="EMBL" id="UOF02377.1"/>
    </source>
</evidence>
<organism evidence="1 2">
    <name type="scientific">Bdellovibrio reynosensis</name>
    <dbReference type="NCBI Taxonomy" id="2835041"/>
    <lineage>
        <taxon>Bacteria</taxon>
        <taxon>Pseudomonadati</taxon>
        <taxon>Bdellovibrionota</taxon>
        <taxon>Bdellovibrionia</taxon>
        <taxon>Bdellovibrionales</taxon>
        <taxon>Pseudobdellovibrionaceae</taxon>
        <taxon>Bdellovibrio</taxon>
    </lineage>
</organism>
<keyword evidence="2" id="KW-1185">Reference proteome</keyword>
<dbReference type="EMBL" id="CP093442">
    <property type="protein sequence ID" value="UOF02377.1"/>
    <property type="molecule type" value="Genomic_DNA"/>
</dbReference>
<dbReference type="RefSeq" id="WP_243539674.1">
    <property type="nucleotide sequence ID" value="NZ_CP093442.1"/>
</dbReference>
<protein>
    <submittedName>
        <fullName evidence="1">Uncharacterized protein</fullName>
    </submittedName>
</protein>
<gene>
    <name evidence="1" type="ORF">MNR06_05360</name>
</gene>
<dbReference type="Pfam" id="PF18845">
    <property type="entry name" value="baeRF_family3"/>
    <property type="match status" value="1"/>
</dbReference>
<reference evidence="1" key="1">
    <citation type="submission" date="2022-03" db="EMBL/GenBank/DDBJ databases">
        <title>Genome Identification and Characterization of new species Bdellovibrio reynosense LBG001 sp. nov. from a Mexico soil sample.</title>
        <authorList>
            <person name="Camilli A."/>
            <person name="Ajao Y."/>
            <person name="Guo X."/>
        </authorList>
    </citation>
    <scope>NUCLEOTIDE SEQUENCE</scope>
    <source>
        <strain evidence="1">LBG001</strain>
    </source>
</reference>
<accession>A0ABY4CBM2</accession>
<evidence type="ECO:0000313" key="2">
    <source>
        <dbReference type="Proteomes" id="UP000830116"/>
    </source>
</evidence>
<dbReference type="InterPro" id="IPR041289">
    <property type="entry name" value="Bact_RF_family3"/>
</dbReference>
<sequence>MLEKMTHEDLLRLTSVQDGPCISIYIPSMPAKTLELEYEALVRRASYLLSCDPRKDQQREEMRKTLLETLYNFDPTELLGGREQGLALFVNKHWRSYFLAGHELPSKVVVAESFHLKPLIEDIQGEHIYHILTLTGEEAVLLACDGDTGNDVHTFLFHQGSHSSSIHWKHGDDSETAQIPHLKSTLRGRGADDNKFKKKTSVKLFLRWIEAKISKEPGYKTHPLLIFTNETMFHAYKEISSHPAPVLCKIDPSKGVPRTDALIHQANDHIKKNIAQHKHHSAQEIDEMARQRRVIDDLVKISRAALSGQVRTLFLRNNIELWGQFHRQSAQFTLHPKQMDAKDDDILDDIACEVIRHGGEVIVVNDKDMPSASPAAAILNQ</sequence>
<proteinExistence type="predicted"/>